<dbReference type="SFLD" id="SFLDG01017">
    <property type="entry name" value="Polyprenyl_Transferase_Like"/>
    <property type="match status" value="1"/>
</dbReference>
<dbReference type="GO" id="GO:0004659">
    <property type="term" value="F:prenyltransferase activity"/>
    <property type="evidence" value="ECO:0007669"/>
    <property type="project" value="InterPro"/>
</dbReference>
<gene>
    <name evidence="7" type="ORF">ABEG17_11365</name>
</gene>
<dbReference type="InterPro" id="IPR033749">
    <property type="entry name" value="Polyprenyl_synt_CS"/>
</dbReference>
<name>A0AAU7JP84_9MICO</name>
<evidence type="ECO:0000256" key="4">
    <source>
        <dbReference type="ARBA" id="ARBA00022723"/>
    </source>
</evidence>
<keyword evidence="4" id="KW-0479">Metal-binding</keyword>
<dbReference type="InterPro" id="IPR000092">
    <property type="entry name" value="Polyprenyl_synt"/>
</dbReference>
<dbReference type="InterPro" id="IPR008949">
    <property type="entry name" value="Isoprenoid_synthase_dom_sf"/>
</dbReference>
<evidence type="ECO:0000256" key="3">
    <source>
        <dbReference type="ARBA" id="ARBA00022679"/>
    </source>
</evidence>
<evidence type="ECO:0000256" key="5">
    <source>
        <dbReference type="ARBA" id="ARBA00022842"/>
    </source>
</evidence>
<keyword evidence="3 6" id="KW-0808">Transferase</keyword>
<dbReference type="CDD" id="cd00685">
    <property type="entry name" value="Trans_IPPS_HT"/>
    <property type="match status" value="1"/>
</dbReference>
<dbReference type="PANTHER" id="PTHR12001">
    <property type="entry name" value="GERANYLGERANYL PYROPHOSPHATE SYNTHASE"/>
    <property type="match status" value="1"/>
</dbReference>
<dbReference type="SFLD" id="SFLDS00005">
    <property type="entry name" value="Isoprenoid_Synthase_Type_I"/>
    <property type="match status" value="1"/>
</dbReference>
<dbReference type="SUPFAM" id="SSF48576">
    <property type="entry name" value="Terpenoid synthases"/>
    <property type="match status" value="1"/>
</dbReference>
<comment type="similarity">
    <text evidence="2 6">Belongs to the FPP/GGPP synthase family.</text>
</comment>
<reference evidence="7" key="1">
    <citation type="submission" date="2024-05" db="EMBL/GenBank/DDBJ databases">
        <authorList>
            <person name="Kim S."/>
            <person name="Heo J."/>
            <person name="Choi H."/>
            <person name="Choi Y."/>
            <person name="Kwon S.-W."/>
            <person name="Kim Y."/>
        </authorList>
    </citation>
    <scope>NUCLEOTIDE SEQUENCE</scope>
    <source>
        <strain evidence="7">KACC 23699</strain>
    </source>
</reference>
<evidence type="ECO:0000313" key="7">
    <source>
        <dbReference type="EMBL" id="XBO42187.1"/>
    </source>
</evidence>
<dbReference type="EMBL" id="CP157483">
    <property type="protein sequence ID" value="XBO42187.1"/>
    <property type="molecule type" value="Genomic_DNA"/>
</dbReference>
<dbReference type="AlphaFoldDB" id="A0AAU7JP84"/>
<dbReference type="GO" id="GO:0046872">
    <property type="term" value="F:metal ion binding"/>
    <property type="evidence" value="ECO:0007669"/>
    <property type="project" value="UniProtKB-KW"/>
</dbReference>
<evidence type="ECO:0000256" key="6">
    <source>
        <dbReference type="RuleBase" id="RU004466"/>
    </source>
</evidence>
<evidence type="ECO:0000256" key="1">
    <source>
        <dbReference type="ARBA" id="ARBA00001946"/>
    </source>
</evidence>
<dbReference type="RefSeq" id="WP_406829595.1">
    <property type="nucleotide sequence ID" value="NZ_CP157483.1"/>
</dbReference>
<sequence>MTPSAHTGSTPPVLALPATSDALNERLVEGLAAVDALLRREVDHDDEFIAGANIHLAEAGGKRFRPLLTLLASEVGSGINDDVIAAATGVELTHLASLYHDDVMDEADMRRGAPSANAKYDNSTAILVGDLLFGTASSIIADLGPEAVKIQARTFIRLCSGQIRDTRRAPDGVDATDYYLQVLADKTGVLIATAARYGAMFSGCDAETTETLREYGERLGMAFQLADDLIDIASDPEETGKTPGTDLREGKQTLPVLYALASTDPADARLQELLRSELKDDASLAEALALLRVHPAMDRAQERTNAVAAEATAALDALPSSEAKSALAALATSVVTRVG</sequence>
<evidence type="ECO:0000256" key="2">
    <source>
        <dbReference type="ARBA" id="ARBA00006706"/>
    </source>
</evidence>
<keyword evidence="5" id="KW-0460">Magnesium</keyword>
<dbReference type="GO" id="GO:0008299">
    <property type="term" value="P:isoprenoid biosynthetic process"/>
    <property type="evidence" value="ECO:0007669"/>
    <property type="project" value="InterPro"/>
</dbReference>
<organism evidence="7">
    <name type="scientific">Pedococcus sp. KACC 23699</name>
    <dbReference type="NCBI Taxonomy" id="3149228"/>
    <lineage>
        <taxon>Bacteria</taxon>
        <taxon>Bacillati</taxon>
        <taxon>Actinomycetota</taxon>
        <taxon>Actinomycetes</taxon>
        <taxon>Micrococcales</taxon>
        <taxon>Intrasporangiaceae</taxon>
        <taxon>Pedococcus</taxon>
    </lineage>
</organism>
<accession>A0AAU7JP84</accession>
<comment type="cofactor">
    <cofactor evidence="1">
        <name>Mg(2+)</name>
        <dbReference type="ChEBI" id="CHEBI:18420"/>
    </cofactor>
</comment>
<dbReference type="Gene3D" id="1.10.600.10">
    <property type="entry name" value="Farnesyl Diphosphate Synthase"/>
    <property type="match status" value="1"/>
</dbReference>
<protein>
    <submittedName>
        <fullName evidence="7">Polyprenyl synthetase family protein</fullName>
    </submittedName>
</protein>
<dbReference type="PROSITE" id="PS00444">
    <property type="entry name" value="POLYPRENYL_SYNTHASE_2"/>
    <property type="match status" value="1"/>
</dbReference>
<dbReference type="Pfam" id="PF00348">
    <property type="entry name" value="polyprenyl_synt"/>
    <property type="match status" value="1"/>
</dbReference>
<proteinExistence type="inferred from homology"/>
<dbReference type="PANTHER" id="PTHR12001:SF69">
    <property type="entry name" value="ALL TRANS-POLYPRENYL-DIPHOSPHATE SYNTHASE PDSS1"/>
    <property type="match status" value="1"/>
</dbReference>